<keyword evidence="3" id="KW-0677">Repeat</keyword>
<dbReference type="PANTHER" id="PTHR45718">
    <property type="entry name" value="TRANSCRIPTIONAL ACTIVATOR CUBITUS INTERRUPTUS"/>
    <property type="match status" value="1"/>
</dbReference>
<dbReference type="FunFam" id="3.30.160.60:FF:000201">
    <property type="entry name" value="C2H2 finger domain protein (Gli3)"/>
    <property type="match status" value="1"/>
</dbReference>
<feature type="region of interest" description="Disordered" evidence="8">
    <location>
        <begin position="1"/>
        <end position="88"/>
    </location>
</feature>
<dbReference type="GO" id="GO:0005634">
    <property type="term" value="C:nucleus"/>
    <property type="evidence" value="ECO:0007669"/>
    <property type="project" value="UniProtKB-SubCell"/>
</dbReference>
<dbReference type="GO" id="GO:0000978">
    <property type="term" value="F:RNA polymerase II cis-regulatory region sequence-specific DNA binding"/>
    <property type="evidence" value="ECO:0007669"/>
    <property type="project" value="TreeGrafter"/>
</dbReference>
<dbReference type="PANTHER" id="PTHR45718:SF4">
    <property type="entry name" value="TRANSCRIPTIONAL ACTIVATOR CUBITUS INTERRUPTUS"/>
    <property type="match status" value="1"/>
</dbReference>
<feature type="domain" description="C2H2-type" evidence="9">
    <location>
        <begin position="167"/>
        <end position="197"/>
    </location>
</feature>
<dbReference type="InterPro" id="IPR043359">
    <property type="entry name" value="GLI-like"/>
</dbReference>
<evidence type="ECO:0000313" key="10">
    <source>
        <dbReference type="EMBL" id="TDZ13104.1"/>
    </source>
</evidence>
<dbReference type="Proteomes" id="UP000295083">
    <property type="component" value="Unassembled WGS sequence"/>
</dbReference>
<evidence type="ECO:0000256" key="2">
    <source>
        <dbReference type="ARBA" id="ARBA00022723"/>
    </source>
</evidence>
<dbReference type="PROSITE" id="PS00028">
    <property type="entry name" value="ZINC_FINGER_C2H2_1"/>
    <property type="match status" value="1"/>
</dbReference>
<dbReference type="GO" id="GO:0008270">
    <property type="term" value="F:zinc ion binding"/>
    <property type="evidence" value="ECO:0007669"/>
    <property type="project" value="UniProtKB-KW"/>
</dbReference>
<feature type="compositionally biased region" description="Low complexity" evidence="8">
    <location>
        <begin position="345"/>
        <end position="355"/>
    </location>
</feature>
<dbReference type="Gene3D" id="3.30.160.60">
    <property type="entry name" value="Classic Zinc Finger"/>
    <property type="match status" value="3"/>
</dbReference>
<dbReference type="GO" id="GO:0000981">
    <property type="term" value="F:DNA-binding transcription factor activity, RNA polymerase II-specific"/>
    <property type="evidence" value="ECO:0007669"/>
    <property type="project" value="TreeGrafter"/>
</dbReference>
<keyword evidence="5" id="KW-0862">Zinc</keyword>
<comment type="caution">
    <text evidence="10">The sequence shown here is derived from an EMBL/GenBank/DDBJ whole genome shotgun (WGS) entry which is preliminary data.</text>
</comment>
<organism evidence="10 11">
    <name type="scientific">Colletotrichum spinosum</name>
    <dbReference type="NCBI Taxonomy" id="1347390"/>
    <lineage>
        <taxon>Eukaryota</taxon>
        <taxon>Fungi</taxon>
        <taxon>Dikarya</taxon>
        <taxon>Ascomycota</taxon>
        <taxon>Pezizomycotina</taxon>
        <taxon>Sordariomycetes</taxon>
        <taxon>Hypocreomycetidae</taxon>
        <taxon>Glomerellales</taxon>
        <taxon>Glomerellaceae</taxon>
        <taxon>Colletotrichum</taxon>
        <taxon>Colletotrichum orbiculare species complex</taxon>
    </lineage>
</organism>
<keyword evidence="6" id="KW-0539">Nucleus</keyword>
<dbReference type="InterPro" id="IPR013087">
    <property type="entry name" value="Znf_C2H2_type"/>
</dbReference>
<evidence type="ECO:0000256" key="5">
    <source>
        <dbReference type="ARBA" id="ARBA00022833"/>
    </source>
</evidence>
<reference evidence="10 11" key="1">
    <citation type="submission" date="2018-11" db="EMBL/GenBank/DDBJ databases">
        <title>Genome sequence and assembly of Colletotrichum spinosum.</title>
        <authorList>
            <person name="Gan P."/>
            <person name="Shirasu K."/>
        </authorList>
    </citation>
    <scope>NUCLEOTIDE SEQUENCE [LARGE SCALE GENOMIC DNA]</scope>
    <source>
        <strain evidence="10 11">CBS 515.97</strain>
    </source>
</reference>
<feature type="compositionally biased region" description="Polar residues" evidence="8">
    <location>
        <begin position="72"/>
        <end position="86"/>
    </location>
</feature>
<name>A0A4R8PQ68_9PEZI</name>
<evidence type="ECO:0000256" key="4">
    <source>
        <dbReference type="ARBA" id="ARBA00022771"/>
    </source>
</evidence>
<dbReference type="AlphaFoldDB" id="A0A4R8PQ68"/>
<evidence type="ECO:0000259" key="9">
    <source>
        <dbReference type="PROSITE" id="PS50157"/>
    </source>
</evidence>
<dbReference type="Pfam" id="PF00096">
    <property type="entry name" value="zf-C2H2"/>
    <property type="match status" value="1"/>
</dbReference>
<dbReference type="FunFam" id="3.30.160.60:FF:000031">
    <property type="entry name" value="GLI family zinc finger 3"/>
    <property type="match status" value="1"/>
</dbReference>
<evidence type="ECO:0000313" key="11">
    <source>
        <dbReference type="Proteomes" id="UP000295083"/>
    </source>
</evidence>
<protein>
    <submittedName>
        <fullName evidence="10">INO80 complex subunit 1</fullName>
    </submittedName>
</protein>
<dbReference type="InterPro" id="IPR036236">
    <property type="entry name" value="Znf_C2H2_sf"/>
</dbReference>
<gene>
    <name evidence="10" type="primary">iec1</name>
    <name evidence="10" type="ORF">C8035_v000277</name>
</gene>
<feature type="compositionally biased region" description="Acidic residues" evidence="8">
    <location>
        <begin position="20"/>
        <end position="31"/>
    </location>
</feature>
<evidence type="ECO:0000256" key="6">
    <source>
        <dbReference type="ARBA" id="ARBA00023242"/>
    </source>
</evidence>
<dbReference type="PROSITE" id="PS50157">
    <property type="entry name" value="ZINC_FINGER_C2H2_2"/>
    <property type="match status" value="1"/>
</dbReference>
<keyword evidence="4 7" id="KW-0863">Zinc-finger</keyword>
<dbReference type="SUPFAM" id="SSF57667">
    <property type="entry name" value="beta-beta-alpha zinc fingers"/>
    <property type="match status" value="1"/>
</dbReference>
<keyword evidence="2" id="KW-0479">Metal-binding</keyword>
<accession>A0A4R8PQ68</accession>
<comment type="subcellular location">
    <subcellularLocation>
        <location evidence="1">Nucleus</location>
    </subcellularLocation>
</comment>
<keyword evidence="11" id="KW-1185">Reference proteome</keyword>
<evidence type="ECO:0000256" key="8">
    <source>
        <dbReference type="SAM" id="MobiDB-lite"/>
    </source>
</evidence>
<dbReference type="EMBL" id="QAPG01010715">
    <property type="protein sequence ID" value="TDZ13104.1"/>
    <property type="molecule type" value="Genomic_DNA"/>
</dbReference>
<dbReference type="SMART" id="SM00355">
    <property type="entry name" value="ZnF_C2H2"/>
    <property type="match status" value="3"/>
</dbReference>
<proteinExistence type="predicted"/>
<feature type="region of interest" description="Disordered" evidence="8">
    <location>
        <begin position="338"/>
        <end position="375"/>
    </location>
</feature>
<evidence type="ECO:0000256" key="1">
    <source>
        <dbReference type="ARBA" id="ARBA00004123"/>
    </source>
</evidence>
<sequence>MARESTPPESPLSSMGNSDASEDEAHEYEDESLLRPSKRQKLGAASATSPAVAHEPEHDAELEPNPILDVSDVSSDTSGEIPSSPANARFDEEDFQEQVTVCAWDGCTKGDLGNMDSLVEHIHDAHIESRQKKYTCEWNGCNRKSMAHASGYALKAHMRSHTREKPFYCYLPECDRSFTRSDALAKHMRTVHETEALRPSDPVPKSMQSGPTGKSKLKIILKTPQSHAAGQDDAINDGADDDDLTADQLTPLTEDLGFTQKELDMPLERLYRLCRFQVKWAQEESTRLSEEVKYWEKLYKEQWREKEVLLSQVITSEVDWHERRAAVLSGAADVQLSGVLESQEGNGNATANGNDDGSDVDDHRANESVEAVELS</sequence>
<evidence type="ECO:0000256" key="3">
    <source>
        <dbReference type="ARBA" id="ARBA00022737"/>
    </source>
</evidence>
<evidence type="ECO:0000256" key="7">
    <source>
        <dbReference type="PROSITE-ProRule" id="PRU00042"/>
    </source>
</evidence>